<keyword evidence="3" id="KW-1185">Reference proteome</keyword>
<dbReference type="InParanoid" id="K5VVA5"/>
<dbReference type="EMBL" id="JH971392">
    <property type="protein sequence ID" value="EKM78409.1"/>
    <property type="molecule type" value="Genomic_DNA"/>
</dbReference>
<sequence length="86" mass="10284">MEIRAPRWWNLSRVGDERYTRKTRKKGLRGSPAMRSHLNRFHSHHHPMRRLIDSMRPRAMISSTESPYRPNYVVLTEARPTWCLVG</sequence>
<accession>K5VVA5</accession>
<proteinExistence type="predicted"/>
<reference evidence="3" key="1">
    <citation type="journal article" date="2012" name="Proc. Natl. Acad. Sci. U.S.A.">
        <title>Genome sequence of the button mushroom Agaricus bisporus reveals mechanisms governing adaptation to a humic-rich ecological niche.</title>
        <authorList>
            <person name="Morin E."/>
            <person name="Kohler A."/>
            <person name="Baker A.R."/>
            <person name="Foulongne-Oriol M."/>
            <person name="Lombard V."/>
            <person name="Nagy L.G."/>
            <person name="Ohm R.A."/>
            <person name="Patyshakuliyeva A."/>
            <person name="Brun A."/>
            <person name="Aerts A.L."/>
            <person name="Bailey A.M."/>
            <person name="Billette C."/>
            <person name="Coutinho P.M."/>
            <person name="Deakin G."/>
            <person name="Doddapaneni H."/>
            <person name="Floudas D."/>
            <person name="Grimwood J."/>
            <person name="Hilden K."/>
            <person name="Kuees U."/>
            <person name="LaButti K.M."/>
            <person name="Lapidus A."/>
            <person name="Lindquist E.A."/>
            <person name="Lucas S.M."/>
            <person name="Murat C."/>
            <person name="Riley R.W."/>
            <person name="Salamov A.A."/>
            <person name="Schmutz J."/>
            <person name="Subramanian V."/>
            <person name="Woesten H.A.B."/>
            <person name="Xu J."/>
            <person name="Eastwood D.C."/>
            <person name="Foster G.D."/>
            <person name="Sonnenberg A.S."/>
            <person name="Cullen D."/>
            <person name="de Vries R.P."/>
            <person name="Lundell T."/>
            <person name="Hibbett D.S."/>
            <person name="Henrissat B."/>
            <person name="Burton K.S."/>
            <person name="Kerrigan R.W."/>
            <person name="Challen M.P."/>
            <person name="Grigoriev I.V."/>
            <person name="Martin F."/>
        </authorList>
    </citation>
    <scope>NUCLEOTIDE SEQUENCE [LARGE SCALE GENOMIC DNA]</scope>
    <source>
        <strain evidence="3">JB137-S8 / ATCC MYA-4627 / FGSC 10392</strain>
    </source>
</reference>
<dbReference type="RefSeq" id="XP_007331065.1">
    <property type="nucleotide sequence ID" value="XM_007331003.1"/>
</dbReference>
<dbReference type="GeneID" id="18824430"/>
<protein>
    <submittedName>
        <fullName evidence="2">Uncharacterized protein</fullName>
    </submittedName>
</protein>
<evidence type="ECO:0000313" key="2">
    <source>
        <dbReference type="EMBL" id="EKM78409.1"/>
    </source>
</evidence>
<dbReference type="HOGENOM" id="CLU_2497365_0_0_1"/>
<organism evidence="2 3">
    <name type="scientific">Agaricus bisporus var. burnettii (strain JB137-S8 / ATCC MYA-4627 / FGSC 10392)</name>
    <name type="common">White button mushroom</name>
    <dbReference type="NCBI Taxonomy" id="597362"/>
    <lineage>
        <taxon>Eukaryota</taxon>
        <taxon>Fungi</taxon>
        <taxon>Dikarya</taxon>
        <taxon>Basidiomycota</taxon>
        <taxon>Agaricomycotina</taxon>
        <taxon>Agaricomycetes</taxon>
        <taxon>Agaricomycetidae</taxon>
        <taxon>Agaricales</taxon>
        <taxon>Agaricineae</taxon>
        <taxon>Agaricaceae</taxon>
        <taxon>Agaricus</taxon>
    </lineage>
</organism>
<feature type="region of interest" description="Disordered" evidence="1">
    <location>
        <begin position="20"/>
        <end position="40"/>
    </location>
</feature>
<name>K5VVA5_AGABU</name>
<evidence type="ECO:0000256" key="1">
    <source>
        <dbReference type="SAM" id="MobiDB-lite"/>
    </source>
</evidence>
<dbReference type="AlphaFoldDB" id="K5VVA5"/>
<gene>
    <name evidence="2" type="ORF">AGABI1DRAFT_114695</name>
</gene>
<dbReference type="Proteomes" id="UP000008493">
    <property type="component" value="Unassembled WGS sequence"/>
</dbReference>
<dbReference type="KEGG" id="abp:AGABI1DRAFT114695"/>
<evidence type="ECO:0000313" key="3">
    <source>
        <dbReference type="Proteomes" id="UP000008493"/>
    </source>
</evidence>